<dbReference type="Proteomes" id="UP000009273">
    <property type="component" value="Segment"/>
</dbReference>
<proteinExistence type="predicted"/>
<organism evidence="1 2">
    <name type="scientific">Bacillus phage G</name>
    <dbReference type="NCBI Taxonomy" id="2884420"/>
    <lineage>
        <taxon>Viruses</taxon>
        <taxon>Duplodnaviria</taxon>
        <taxon>Heunggongvirae</taxon>
        <taxon>Uroviricota</taxon>
        <taxon>Caudoviricetes</taxon>
        <taxon>Donellivirus</taxon>
        <taxon>Donellivirus gee</taxon>
    </lineage>
</organism>
<name>G3MAN7_9CAUD</name>
<evidence type="ECO:0000313" key="1">
    <source>
        <dbReference type="EMBL" id="AEO93754.1"/>
    </source>
</evidence>
<evidence type="ECO:0000313" key="2">
    <source>
        <dbReference type="Proteomes" id="UP000009273"/>
    </source>
</evidence>
<protein>
    <submittedName>
        <fullName evidence="1">Gp496</fullName>
    </submittedName>
</protein>
<dbReference type="GeneID" id="18563710"/>
<accession>G3MAN7</accession>
<gene>
    <name evidence="1" type="primary">496</name>
    <name evidence="1" type="ORF">G_496</name>
</gene>
<sequence>MNYHVINVSDEDGIYRLEIDSNLFTPKIVNIYCNKTPKCTSSYKYKICSLCIVGEDINIFPHENDILSMYDTYHLIKNNVKKILDTI</sequence>
<keyword evidence="2" id="KW-1185">Reference proteome</keyword>
<dbReference type="RefSeq" id="YP_009015799.1">
    <property type="nucleotide sequence ID" value="NC_023719.1"/>
</dbReference>
<dbReference type="EMBL" id="JN638751">
    <property type="protein sequence ID" value="AEO93754.1"/>
    <property type="molecule type" value="Genomic_DNA"/>
</dbReference>
<dbReference type="KEGG" id="vg:18563710"/>
<reference evidence="1 2" key="1">
    <citation type="submission" date="2011-09" db="EMBL/GenBank/DDBJ databases">
        <authorList>
            <person name="Pope W.H."/>
            <person name="Pedulla M.L."/>
            <person name="Ford M.E."/>
            <person name="Peebles C.L."/>
            <person name="Hatfull G.H."/>
            <person name="Hendrix R.W."/>
        </authorList>
    </citation>
    <scope>NUCLEOTIDE SEQUENCE [LARGE SCALE GENOMIC DNA]</scope>
    <source>
        <strain evidence="1">G</strain>
    </source>
</reference>